<comment type="caution">
    <text evidence="1">The sequence shown here is derived from an EMBL/GenBank/DDBJ whole genome shotgun (WGS) entry which is preliminary data.</text>
</comment>
<organism evidence="1">
    <name type="scientific">Archaeoglobus fulgidus</name>
    <dbReference type="NCBI Taxonomy" id="2234"/>
    <lineage>
        <taxon>Archaea</taxon>
        <taxon>Methanobacteriati</taxon>
        <taxon>Methanobacteriota</taxon>
        <taxon>Archaeoglobi</taxon>
        <taxon>Archaeoglobales</taxon>
        <taxon>Archaeoglobaceae</taxon>
        <taxon>Archaeoglobus</taxon>
    </lineage>
</organism>
<evidence type="ECO:0000313" key="1">
    <source>
        <dbReference type="EMBL" id="HEH36072.1"/>
    </source>
</evidence>
<dbReference type="AlphaFoldDB" id="A0A7J2TM05"/>
<gene>
    <name evidence="1" type="ORF">ENP88_08095</name>
</gene>
<protein>
    <submittedName>
        <fullName evidence="1">Uncharacterized protein</fullName>
    </submittedName>
</protein>
<sequence length="110" mass="12612">MGVETSYSEDWRILIDALRMSSRNFEVSDEALWITSGARKIKIEFGNGRSCLEIRFGDKCRKIQCSSEELLAFIARIGAVKLQNLIASAFINSGYEKVLKIRRTYEKTRI</sequence>
<dbReference type="EMBL" id="DSLA01000130">
    <property type="protein sequence ID" value="HEH36072.1"/>
    <property type="molecule type" value="Genomic_DNA"/>
</dbReference>
<name>A0A7J2TM05_ARCFL</name>
<accession>A0A7J2TM05</accession>
<proteinExistence type="predicted"/>
<reference evidence="1" key="1">
    <citation type="journal article" date="2020" name="mSystems">
        <title>Genome- and Community-Level Interaction Insights into Carbon Utilization and Element Cycling Functions of Hydrothermarchaeota in Hydrothermal Sediment.</title>
        <authorList>
            <person name="Zhou Z."/>
            <person name="Liu Y."/>
            <person name="Xu W."/>
            <person name="Pan J."/>
            <person name="Luo Z.H."/>
            <person name="Li M."/>
        </authorList>
    </citation>
    <scope>NUCLEOTIDE SEQUENCE [LARGE SCALE GENOMIC DNA]</scope>
    <source>
        <strain evidence="1">SpSt-26</strain>
    </source>
</reference>